<evidence type="ECO:0000313" key="2">
    <source>
        <dbReference type="Proteomes" id="UP001151760"/>
    </source>
</evidence>
<reference evidence="1" key="1">
    <citation type="journal article" date="2022" name="Int. J. Mol. Sci.">
        <title>Draft Genome of Tanacetum Coccineum: Genomic Comparison of Closely Related Tanacetum-Family Plants.</title>
        <authorList>
            <person name="Yamashiro T."/>
            <person name="Shiraishi A."/>
            <person name="Nakayama K."/>
            <person name="Satake H."/>
        </authorList>
    </citation>
    <scope>NUCLEOTIDE SEQUENCE</scope>
</reference>
<sequence length="150" mass="17461">MHTPDGMVILLVQGREDLLLHMKDLNLIQVHLFHKLVTGRESWDTIDYTKTIPQGKPYLPQNHRCRHTLVVIESSCSRNSFNSFPIENHSNPPREVKDGERESIYEETVLDHQLCKVYMDWSMRPKGTICSPEQIDQRSRTVLKKGLPKI</sequence>
<dbReference type="EMBL" id="BQNB010019167">
    <property type="protein sequence ID" value="GJT82438.1"/>
    <property type="molecule type" value="Genomic_DNA"/>
</dbReference>
<name>A0ABQ5H3N2_9ASTR</name>
<accession>A0ABQ5H3N2</accession>
<reference evidence="1" key="2">
    <citation type="submission" date="2022-01" db="EMBL/GenBank/DDBJ databases">
        <authorList>
            <person name="Yamashiro T."/>
            <person name="Shiraishi A."/>
            <person name="Satake H."/>
            <person name="Nakayama K."/>
        </authorList>
    </citation>
    <scope>NUCLEOTIDE SEQUENCE</scope>
</reference>
<evidence type="ECO:0000313" key="1">
    <source>
        <dbReference type="EMBL" id="GJT82438.1"/>
    </source>
</evidence>
<gene>
    <name evidence="1" type="ORF">Tco_1056780</name>
</gene>
<dbReference type="Proteomes" id="UP001151760">
    <property type="component" value="Unassembled WGS sequence"/>
</dbReference>
<keyword evidence="2" id="KW-1185">Reference proteome</keyword>
<organism evidence="1 2">
    <name type="scientific">Tanacetum coccineum</name>
    <dbReference type="NCBI Taxonomy" id="301880"/>
    <lineage>
        <taxon>Eukaryota</taxon>
        <taxon>Viridiplantae</taxon>
        <taxon>Streptophyta</taxon>
        <taxon>Embryophyta</taxon>
        <taxon>Tracheophyta</taxon>
        <taxon>Spermatophyta</taxon>
        <taxon>Magnoliopsida</taxon>
        <taxon>eudicotyledons</taxon>
        <taxon>Gunneridae</taxon>
        <taxon>Pentapetalae</taxon>
        <taxon>asterids</taxon>
        <taxon>campanulids</taxon>
        <taxon>Asterales</taxon>
        <taxon>Asteraceae</taxon>
        <taxon>Asteroideae</taxon>
        <taxon>Anthemideae</taxon>
        <taxon>Anthemidinae</taxon>
        <taxon>Tanacetum</taxon>
    </lineage>
</organism>
<protein>
    <submittedName>
        <fullName evidence="1">Uncharacterized protein</fullName>
    </submittedName>
</protein>
<proteinExistence type="predicted"/>
<comment type="caution">
    <text evidence="1">The sequence shown here is derived from an EMBL/GenBank/DDBJ whole genome shotgun (WGS) entry which is preliminary data.</text>
</comment>